<dbReference type="PANTHER" id="PTHR48081">
    <property type="entry name" value="AB HYDROLASE SUPERFAMILY PROTEIN C4A8.06C"/>
    <property type="match status" value="1"/>
</dbReference>
<proteinExistence type="predicted"/>
<keyword evidence="4" id="KW-1185">Reference proteome</keyword>
<sequence>MAPAIALKVRDEHGLALAGQLLFYPVLDYRCVTPSMYKNADAPVWTGKNCRDMWRQYLNLTPAEMSATQVSYYASPAMASDLTGLPATYISRCEFDPLCDEAEVFAKRLSDAGIQVESVFHASTVHGFDLLLPIALSRQAIAMGVAAARSFIDIDT</sequence>
<evidence type="ECO:0000259" key="2">
    <source>
        <dbReference type="Pfam" id="PF07859"/>
    </source>
</evidence>
<accession>A0ABV8V774</accession>
<dbReference type="PANTHER" id="PTHR48081:SF8">
    <property type="entry name" value="ALPHA_BETA HYDROLASE FOLD-3 DOMAIN-CONTAINING PROTEIN-RELATED"/>
    <property type="match status" value="1"/>
</dbReference>
<comment type="caution">
    <text evidence="3">The sequence shown here is derived from an EMBL/GenBank/DDBJ whole genome shotgun (WGS) entry which is preliminary data.</text>
</comment>
<keyword evidence="1 3" id="KW-0378">Hydrolase</keyword>
<dbReference type="RefSeq" id="WP_290261052.1">
    <property type="nucleotide sequence ID" value="NZ_JAUFQG010000004.1"/>
</dbReference>
<gene>
    <name evidence="3" type="ORF">ACFOX3_13520</name>
</gene>
<dbReference type="Pfam" id="PF07859">
    <property type="entry name" value="Abhydrolase_3"/>
    <property type="match status" value="1"/>
</dbReference>
<protein>
    <submittedName>
        <fullName evidence="3">Alpha/beta hydrolase fold domain-containing protein</fullName>
    </submittedName>
</protein>
<name>A0ABV8V774_9GAMM</name>
<dbReference type="GO" id="GO:0016787">
    <property type="term" value="F:hydrolase activity"/>
    <property type="evidence" value="ECO:0007669"/>
    <property type="project" value="UniProtKB-KW"/>
</dbReference>
<organism evidence="3 4">
    <name type="scientific">Simiduia curdlanivorans</name>
    <dbReference type="NCBI Taxonomy" id="1492769"/>
    <lineage>
        <taxon>Bacteria</taxon>
        <taxon>Pseudomonadati</taxon>
        <taxon>Pseudomonadota</taxon>
        <taxon>Gammaproteobacteria</taxon>
        <taxon>Cellvibrionales</taxon>
        <taxon>Cellvibrionaceae</taxon>
        <taxon>Simiduia</taxon>
    </lineage>
</organism>
<dbReference type="InterPro" id="IPR050300">
    <property type="entry name" value="GDXG_lipolytic_enzyme"/>
</dbReference>
<dbReference type="Gene3D" id="3.40.50.1820">
    <property type="entry name" value="alpha/beta hydrolase"/>
    <property type="match status" value="1"/>
</dbReference>
<dbReference type="EMBL" id="JBHSCX010000020">
    <property type="protein sequence ID" value="MFC4363329.1"/>
    <property type="molecule type" value="Genomic_DNA"/>
</dbReference>
<dbReference type="SUPFAM" id="SSF53474">
    <property type="entry name" value="alpha/beta-Hydrolases"/>
    <property type="match status" value="1"/>
</dbReference>
<evidence type="ECO:0000313" key="4">
    <source>
        <dbReference type="Proteomes" id="UP001595840"/>
    </source>
</evidence>
<evidence type="ECO:0000313" key="3">
    <source>
        <dbReference type="EMBL" id="MFC4363329.1"/>
    </source>
</evidence>
<dbReference type="Proteomes" id="UP001595840">
    <property type="component" value="Unassembled WGS sequence"/>
</dbReference>
<evidence type="ECO:0000256" key="1">
    <source>
        <dbReference type="ARBA" id="ARBA00022801"/>
    </source>
</evidence>
<feature type="domain" description="Alpha/beta hydrolase fold-3" evidence="2">
    <location>
        <begin position="1"/>
        <end position="128"/>
    </location>
</feature>
<reference evidence="4" key="1">
    <citation type="journal article" date="2019" name="Int. J. Syst. Evol. Microbiol.">
        <title>The Global Catalogue of Microorganisms (GCM) 10K type strain sequencing project: providing services to taxonomists for standard genome sequencing and annotation.</title>
        <authorList>
            <consortium name="The Broad Institute Genomics Platform"/>
            <consortium name="The Broad Institute Genome Sequencing Center for Infectious Disease"/>
            <person name="Wu L."/>
            <person name="Ma J."/>
        </authorList>
    </citation>
    <scope>NUCLEOTIDE SEQUENCE [LARGE SCALE GENOMIC DNA]</scope>
    <source>
        <strain evidence="4">CECT 8570</strain>
    </source>
</reference>
<dbReference type="InterPro" id="IPR029058">
    <property type="entry name" value="AB_hydrolase_fold"/>
</dbReference>
<dbReference type="InterPro" id="IPR013094">
    <property type="entry name" value="AB_hydrolase_3"/>
</dbReference>